<keyword evidence="11 12" id="KW-0407">Ion channel</keyword>
<evidence type="ECO:0000313" key="15">
    <source>
        <dbReference type="Proteomes" id="UP000594454"/>
    </source>
</evidence>
<reference evidence="14 15" key="1">
    <citation type="submission" date="2020-11" db="EMBL/GenBank/DDBJ databases">
        <authorList>
            <person name="Wallbank WR R."/>
            <person name="Pardo Diaz C."/>
            <person name="Kozak K."/>
            <person name="Martin S."/>
            <person name="Jiggins C."/>
            <person name="Moest M."/>
            <person name="Warren A I."/>
            <person name="Generalovic N T."/>
            <person name="Byers J.R.P. K."/>
            <person name="Montejo-Kovacevich G."/>
            <person name="Yen C E."/>
        </authorList>
    </citation>
    <scope>NUCLEOTIDE SEQUENCE [LARGE SCALE GENOMIC DNA]</scope>
</reference>
<dbReference type="PRINTS" id="PR01078">
    <property type="entry name" value="AMINACHANNEL"/>
</dbReference>
<keyword evidence="7" id="KW-0915">Sodium</keyword>
<proteinExistence type="inferred from homology"/>
<evidence type="ECO:0000256" key="4">
    <source>
        <dbReference type="ARBA" id="ARBA00022461"/>
    </source>
</evidence>
<evidence type="ECO:0000256" key="7">
    <source>
        <dbReference type="ARBA" id="ARBA00023053"/>
    </source>
</evidence>
<dbReference type="InParanoid" id="A0A7R8YTW8"/>
<feature type="transmembrane region" description="Helical" evidence="13">
    <location>
        <begin position="503"/>
        <end position="524"/>
    </location>
</feature>
<dbReference type="Proteomes" id="UP000594454">
    <property type="component" value="Chromosome 3"/>
</dbReference>
<keyword evidence="15" id="KW-1185">Reference proteome</keyword>
<dbReference type="Pfam" id="PF00858">
    <property type="entry name" value="ASC"/>
    <property type="match status" value="1"/>
</dbReference>
<keyword evidence="3 12" id="KW-0813">Transport</keyword>
<evidence type="ECO:0000313" key="14">
    <source>
        <dbReference type="EMBL" id="CAD7084859.1"/>
    </source>
</evidence>
<dbReference type="AlphaFoldDB" id="A0A7R8YTW8"/>
<dbReference type="EMBL" id="LR899011">
    <property type="protein sequence ID" value="CAD7084859.1"/>
    <property type="molecule type" value="Genomic_DNA"/>
</dbReference>
<evidence type="ECO:0000256" key="1">
    <source>
        <dbReference type="ARBA" id="ARBA00004141"/>
    </source>
</evidence>
<feature type="transmembrane region" description="Helical" evidence="13">
    <location>
        <begin position="77"/>
        <end position="95"/>
    </location>
</feature>
<evidence type="ECO:0000256" key="6">
    <source>
        <dbReference type="ARBA" id="ARBA00022989"/>
    </source>
</evidence>
<dbReference type="GO" id="GO:0015280">
    <property type="term" value="F:ligand-gated sodium channel activity"/>
    <property type="evidence" value="ECO:0007669"/>
    <property type="project" value="TreeGrafter"/>
</dbReference>
<dbReference type="FunCoup" id="A0A7R8YTW8">
    <property type="interactions" value="10"/>
</dbReference>
<evidence type="ECO:0000256" key="8">
    <source>
        <dbReference type="ARBA" id="ARBA00023065"/>
    </source>
</evidence>
<protein>
    <submittedName>
        <fullName evidence="14">Uncharacterized protein</fullName>
    </submittedName>
</protein>
<accession>A0A7R8YTW8</accession>
<evidence type="ECO:0000256" key="10">
    <source>
        <dbReference type="ARBA" id="ARBA00023201"/>
    </source>
</evidence>
<keyword evidence="9 13" id="KW-0472">Membrane</keyword>
<dbReference type="InterPro" id="IPR001873">
    <property type="entry name" value="ENaC"/>
</dbReference>
<dbReference type="Gene3D" id="2.60.470.10">
    <property type="entry name" value="Acid-sensing ion channels like domains"/>
    <property type="match status" value="1"/>
</dbReference>
<keyword evidence="5 12" id="KW-0812">Transmembrane</keyword>
<name>A0A7R8YTW8_HERIL</name>
<dbReference type="GO" id="GO:0005886">
    <property type="term" value="C:plasma membrane"/>
    <property type="evidence" value="ECO:0007669"/>
    <property type="project" value="TreeGrafter"/>
</dbReference>
<dbReference type="Gene3D" id="1.10.287.770">
    <property type="entry name" value="YojJ-like"/>
    <property type="match status" value="1"/>
</dbReference>
<dbReference type="OrthoDB" id="6021021at2759"/>
<evidence type="ECO:0000256" key="3">
    <source>
        <dbReference type="ARBA" id="ARBA00022448"/>
    </source>
</evidence>
<gene>
    <name evidence="14" type="ORF">HERILL_LOCUS7733</name>
</gene>
<dbReference type="PANTHER" id="PTHR11690:SF243">
    <property type="entry name" value="PICKPOCKET 12-RELATED"/>
    <property type="match status" value="1"/>
</dbReference>
<evidence type="ECO:0000256" key="2">
    <source>
        <dbReference type="ARBA" id="ARBA00007193"/>
    </source>
</evidence>
<dbReference type="PANTHER" id="PTHR11690">
    <property type="entry name" value="AMILORIDE-SENSITIVE SODIUM CHANNEL-RELATED"/>
    <property type="match status" value="1"/>
</dbReference>
<keyword evidence="6 13" id="KW-1133">Transmembrane helix</keyword>
<comment type="subcellular location">
    <subcellularLocation>
        <location evidence="1">Membrane</location>
        <topology evidence="1">Multi-pass membrane protein</topology>
    </subcellularLocation>
</comment>
<evidence type="ECO:0000256" key="12">
    <source>
        <dbReference type="RuleBase" id="RU000679"/>
    </source>
</evidence>
<keyword evidence="4 12" id="KW-0894">Sodium channel</keyword>
<organism evidence="14 15">
    <name type="scientific">Hermetia illucens</name>
    <name type="common">Black soldier fly</name>
    <dbReference type="NCBI Taxonomy" id="343691"/>
    <lineage>
        <taxon>Eukaryota</taxon>
        <taxon>Metazoa</taxon>
        <taxon>Ecdysozoa</taxon>
        <taxon>Arthropoda</taxon>
        <taxon>Hexapoda</taxon>
        <taxon>Insecta</taxon>
        <taxon>Pterygota</taxon>
        <taxon>Neoptera</taxon>
        <taxon>Endopterygota</taxon>
        <taxon>Diptera</taxon>
        <taxon>Brachycera</taxon>
        <taxon>Stratiomyomorpha</taxon>
        <taxon>Stratiomyidae</taxon>
        <taxon>Hermetiinae</taxon>
        <taxon>Hermetia</taxon>
    </lineage>
</organism>
<evidence type="ECO:0000256" key="13">
    <source>
        <dbReference type="SAM" id="Phobius"/>
    </source>
</evidence>
<keyword evidence="8 12" id="KW-0406">Ion transport</keyword>
<comment type="similarity">
    <text evidence="2 12">Belongs to the amiloride-sensitive sodium channel (TC 1.A.6) family.</text>
</comment>
<keyword evidence="10 12" id="KW-0739">Sodium transport</keyword>
<sequence>MDLSIGQDRSLQTVKRPNKVRTWHRFPRIANNGRLSKKSIAIAKATFWENAQEFSRNTTLHALKYVGDRNLSPFERIFFFLAFAVALSIALYFISNMYEKWSSTPVIITNSATSTYISEIPFPAVTICNMNQALKSKVSGLTEGTAAYSILQSLCNRADKTNTTTISSKWNDFQDFILQSTQSCKDMFVLCKFATLNFNCTQFFKSALTDEGHCCTFNTVDPGFMYNNHSYSDYNHNEGFMPKDFTAIDWTPESGYPKDLPKNIYPRTASGTGYTMGLTLVMNADIDNYYCSSSNGAGFKVLLHSPVEAPNIGDLGFSIQAGYETRAVITPNLNDASVTIRDMTKDVRQCLFEFEANLSYFRTYSRRNCEMECEARLVAESCNCILYFMPRIFPDISICGIKDKDCYEAINIKVQTANLDTNNCSKECMAGCFDLTYDASTYAAPILGGLFDVRQRIIQRMSREFAEKNIAVAHFYYIENSFRSRTREQFVGFTEFLSSTGGLMGLFIGFSVISVVEIIYYASFRPFCASKRYKAQFRQSRSGSVQKRKLPFQNILRGFSHNKVTIFAEDEIYPPVRKFRKMQGFGKGEEAYFNGGYLP</sequence>
<evidence type="ECO:0000256" key="11">
    <source>
        <dbReference type="ARBA" id="ARBA00023303"/>
    </source>
</evidence>
<evidence type="ECO:0000256" key="5">
    <source>
        <dbReference type="ARBA" id="ARBA00022692"/>
    </source>
</evidence>
<evidence type="ECO:0000256" key="9">
    <source>
        <dbReference type="ARBA" id="ARBA00023136"/>
    </source>
</evidence>